<proteinExistence type="predicted"/>
<accession>A0ABR4LNG3</accession>
<reference evidence="1 2" key="1">
    <citation type="submission" date="2024-07" db="EMBL/GenBank/DDBJ databases">
        <title>Section-level genome sequencing and comparative genomics of Aspergillus sections Usti and Cavernicolus.</title>
        <authorList>
            <consortium name="Lawrence Berkeley National Laboratory"/>
            <person name="Nybo J.L."/>
            <person name="Vesth T.C."/>
            <person name="Theobald S."/>
            <person name="Frisvad J.C."/>
            <person name="Larsen T.O."/>
            <person name="Kjaerboelling I."/>
            <person name="Rothschild-Mancinelli K."/>
            <person name="Lyhne E.K."/>
            <person name="Kogle M.E."/>
            <person name="Barry K."/>
            <person name="Clum A."/>
            <person name="Na H."/>
            <person name="Ledsgaard L."/>
            <person name="Lin J."/>
            <person name="Lipzen A."/>
            <person name="Kuo A."/>
            <person name="Riley R."/>
            <person name="Mondo S."/>
            <person name="Labutti K."/>
            <person name="Haridas S."/>
            <person name="Pangalinan J."/>
            <person name="Salamov A.A."/>
            <person name="Simmons B.A."/>
            <person name="Magnuson J.K."/>
            <person name="Chen J."/>
            <person name="Drula E."/>
            <person name="Henrissat B."/>
            <person name="Wiebenga A."/>
            <person name="Lubbers R.J."/>
            <person name="Gomes A.C."/>
            <person name="Macurrencykelacurrency M.R."/>
            <person name="Stajich J."/>
            <person name="Grigoriev I.V."/>
            <person name="Mortensen U.H."/>
            <person name="De Vries R.P."/>
            <person name="Baker S.E."/>
            <person name="Andersen M.R."/>
        </authorList>
    </citation>
    <scope>NUCLEOTIDE SEQUENCE [LARGE SCALE GENOMIC DNA]</scope>
    <source>
        <strain evidence="1 2">CBS 449.75</strain>
    </source>
</reference>
<sequence>MDELDGRDFLGRPLKVKPCIPKAKRDNPQRDTGYVFDRWQRKDAAQHFQGYARTGRHLIVKGLPKPSTQEFMQ</sequence>
<dbReference type="EMBL" id="JBFXLQ010000027">
    <property type="protein sequence ID" value="KAL2866080.1"/>
    <property type="molecule type" value="Genomic_DNA"/>
</dbReference>
<evidence type="ECO:0000313" key="2">
    <source>
        <dbReference type="Proteomes" id="UP001610432"/>
    </source>
</evidence>
<name>A0ABR4LNG3_9EURO</name>
<comment type="caution">
    <text evidence="1">The sequence shown here is derived from an EMBL/GenBank/DDBJ whole genome shotgun (WGS) entry which is preliminary data.</text>
</comment>
<dbReference type="RefSeq" id="XP_070885059.1">
    <property type="nucleotide sequence ID" value="XM_071029390.1"/>
</dbReference>
<gene>
    <name evidence="1" type="ORF">BJX67DRAFT_356543</name>
</gene>
<protein>
    <submittedName>
        <fullName evidence="1">Uncharacterized protein</fullName>
    </submittedName>
</protein>
<keyword evidence="2" id="KW-1185">Reference proteome</keyword>
<organism evidence="1 2">
    <name type="scientific">Aspergillus lucknowensis</name>
    <dbReference type="NCBI Taxonomy" id="176173"/>
    <lineage>
        <taxon>Eukaryota</taxon>
        <taxon>Fungi</taxon>
        <taxon>Dikarya</taxon>
        <taxon>Ascomycota</taxon>
        <taxon>Pezizomycotina</taxon>
        <taxon>Eurotiomycetes</taxon>
        <taxon>Eurotiomycetidae</taxon>
        <taxon>Eurotiales</taxon>
        <taxon>Aspergillaceae</taxon>
        <taxon>Aspergillus</taxon>
        <taxon>Aspergillus subgen. Nidulantes</taxon>
    </lineage>
</organism>
<dbReference type="GeneID" id="98144462"/>
<evidence type="ECO:0000313" key="1">
    <source>
        <dbReference type="EMBL" id="KAL2866080.1"/>
    </source>
</evidence>
<dbReference type="Proteomes" id="UP001610432">
    <property type="component" value="Unassembled WGS sequence"/>
</dbReference>